<dbReference type="EMBL" id="LT629772">
    <property type="protein sequence ID" value="SDT48136.1"/>
    <property type="molecule type" value="Genomic_DNA"/>
</dbReference>
<protein>
    <recommendedName>
        <fullName evidence="4">DUF3000 domain-containing protein</fullName>
    </recommendedName>
</protein>
<dbReference type="Proteomes" id="UP000199103">
    <property type="component" value="Chromosome I"/>
</dbReference>
<dbReference type="Pfam" id="PF11452">
    <property type="entry name" value="DUF3000"/>
    <property type="match status" value="1"/>
</dbReference>
<keyword evidence="3" id="KW-1185">Reference proteome</keyword>
<proteinExistence type="predicted"/>
<dbReference type="AlphaFoldDB" id="A0A1H2ARF3"/>
<reference evidence="2 3" key="1">
    <citation type="submission" date="2016-10" db="EMBL/GenBank/DDBJ databases">
        <authorList>
            <person name="de Groot N.N."/>
        </authorList>
    </citation>
    <scope>NUCLEOTIDE SEQUENCE [LARGE SCALE GENOMIC DNA]</scope>
    <source>
        <strain evidence="2 3">DSM 21800</strain>
    </source>
</reference>
<sequence length="213" mass="22829">MWVRRHRLSDVGVNQERASAPDGFRKVVAELQSASWRPELQIEEIPAPQRIAPHAAAITADVMVGGDEVGSGRLVLLHDPAGNAAWGGTFRLVTFARAEVDPEMVTDPLLGSVGWSWLIDALTDNKAGFHSPSGTVTSVSSESFGGMAEEPPRAEVEIRASWTAEIEDGEPLTPHLTAWAEMLCTTAGLPPLPDGVVPIPSRRTPAGRSGRKR</sequence>
<gene>
    <name evidence="2" type="ORF">SAMN04489812_6141</name>
</gene>
<evidence type="ECO:0000313" key="3">
    <source>
        <dbReference type="Proteomes" id="UP000199103"/>
    </source>
</evidence>
<organism evidence="2 3">
    <name type="scientific">Microlunatus soli</name>
    <dbReference type="NCBI Taxonomy" id="630515"/>
    <lineage>
        <taxon>Bacteria</taxon>
        <taxon>Bacillati</taxon>
        <taxon>Actinomycetota</taxon>
        <taxon>Actinomycetes</taxon>
        <taxon>Propionibacteriales</taxon>
        <taxon>Propionibacteriaceae</taxon>
        <taxon>Microlunatus</taxon>
    </lineage>
</organism>
<feature type="region of interest" description="Disordered" evidence="1">
    <location>
        <begin position="194"/>
        <end position="213"/>
    </location>
</feature>
<evidence type="ECO:0000256" key="1">
    <source>
        <dbReference type="SAM" id="MobiDB-lite"/>
    </source>
</evidence>
<dbReference type="STRING" id="630515.SAMN04489812_6141"/>
<dbReference type="InterPro" id="IPR021555">
    <property type="entry name" value="DUF3000"/>
</dbReference>
<accession>A0A1H2ARF3</accession>
<evidence type="ECO:0000313" key="2">
    <source>
        <dbReference type="EMBL" id="SDT48136.1"/>
    </source>
</evidence>
<feature type="compositionally biased region" description="Polar residues" evidence="1">
    <location>
        <begin position="133"/>
        <end position="143"/>
    </location>
</feature>
<name>A0A1H2ARF3_9ACTN</name>
<evidence type="ECO:0008006" key="4">
    <source>
        <dbReference type="Google" id="ProtNLM"/>
    </source>
</evidence>
<feature type="region of interest" description="Disordered" evidence="1">
    <location>
        <begin position="133"/>
        <end position="152"/>
    </location>
</feature>